<dbReference type="Pfam" id="PF11951">
    <property type="entry name" value="Fungal_trans_2"/>
    <property type="match status" value="1"/>
</dbReference>
<dbReference type="PROSITE" id="PS50048">
    <property type="entry name" value="ZN2_CY6_FUNGAL_2"/>
    <property type="match status" value="1"/>
</dbReference>
<protein>
    <submittedName>
        <fullName evidence="4">Uncharacterized protein</fullName>
    </submittedName>
</protein>
<dbReference type="InParanoid" id="A0A0D0BFE7"/>
<dbReference type="SUPFAM" id="SSF56112">
    <property type="entry name" value="Protein kinase-like (PK-like)"/>
    <property type="match status" value="1"/>
</dbReference>
<dbReference type="PROSITE" id="PS00109">
    <property type="entry name" value="PROTEIN_KINASE_TYR"/>
    <property type="match status" value="1"/>
</dbReference>
<reference evidence="4 5" key="1">
    <citation type="submission" date="2014-04" db="EMBL/GenBank/DDBJ databases">
        <authorList>
            <consortium name="DOE Joint Genome Institute"/>
            <person name="Kuo A."/>
            <person name="Ruytinx J."/>
            <person name="Rineau F."/>
            <person name="Colpaert J."/>
            <person name="Kohler A."/>
            <person name="Nagy L.G."/>
            <person name="Floudas D."/>
            <person name="Copeland A."/>
            <person name="Barry K.W."/>
            <person name="Cichocki N."/>
            <person name="Veneault-Fourrey C."/>
            <person name="LaButti K."/>
            <person name="Lindquist E.A."/>
            <person name="Lipzen A."/>
            <person name="Lundell T."/>
            <person name="Morin E."/>
            <person name="Murat C."/>
            <person name="Sun H."/>
            <person name="Tunlid A."/>
            <person name="Henrissat B."/>
            <person name="Grigoriev I.V."/>
            <person name="Hibbett D.S."/>
            <person name="Martin F."/>
            <person name="Nordberg H.P."/>
            <person name="Cantor M.N."/>
            <person name="Hua S.X."/>
        </authorList>
    </citation>
    <scope>NUCLEOTIDE SEQUENCE [LARGE SCALE GENOMIC DNA]</scope>
    <source>
        <strain evidence="4 5">UH-Slu-Lm8-n1</strain>
    </source>
</reference>
<dbReference type="GO" id="GO:0008270">
    <property type="term" value="F:zinc ion binding"/>
    <property type="evidence" value="ECO:0007669"/>
    <property type="project" value="InterPro"/>
</dbReference>
<dbReference type="STRING" id="930992.A0A0D0BFE7"/>
<accession>A0A0D0BFE7</accession>
<organism evidence="4 5">
    <name type="scientific">Suillus luteus UH-Slu-Lm8-n1</name>
    <dbReference type="NCBI Taxonomy" id="930992"/>
    <lineage>
        <taxon>Eukaryota</taxon>
        <taxon>Fungi</taxon>
        <taxon>Dikarya</taxon>
        <taxon>Basidiomycota</taxon>
        <taxon>Agaricomycotina</taxon>
        <taxon>Agaricomycetes</taxon>
        <taxon>Agaricomycetidae</taxon>
        <taxon>Boletales</taxon>
        <taxon>Suillineae</taxon>
        <taxon>Suillaceae</taxon>
        <taxon>Suillus</taxon>
    </lineage>
</organism>
<feature type="domain" description="Zn(2)-C6 fungal-type" evidence="3">
    <location>
        <begin position="432"/>
        <end position="463"/>
    </location>
</feature>
<sequence>MYPEMDTQPDSDCAYPPDTVFSSSSTTNVGAQHRPRPPRSTAQHRQHPYTIPGRKALIQKLRGVHENSSFGADTGAGPLATDQRRSTDIIEPSLLTTPNVTPSTQPITTILIPDLTKLITRCSPDPISGGTYGNIYKCIYHGPEGDVEVAVKAIRPQFFSAESFRRELGIWKRLRHSNILKFMGTTSDFGDSVALVAPWMTNGTLTLFLDQNKETLGLHDRLLLLRDIAAGLNYLHTFSLTEDGHTDLNPVVHGDLTGTNVLIDGDGKAYLADFGLSGTFEKVVGMTYLAKLTCHPGALRWAAPELLSGEESTALATTQSDMYSFGNIMLQVLTGKVPWCHLTRDIQISYQVVIEGKMHPRPSNDYVTDQHWNFMTRCWSITITDRPPAKEAIQFVASALHLSTSLQSPSIFSDERNPGIARDKDAVRAESGCFTCRIRGKKCDEQRDINVGCQTCARLRLQCLGFGAEFPEWLRGREEVIREKITNFLNQEPSILSKKLDYCGYPSDTYTTSLTSQTQSNLPRPHTSDSSGTYHAYFPDEDNNNSVIPPGYPLPQPDYNNAIDYNRVNPNIQNTWLPYYMQHVLHIQYLHADGSINEIVWGLIHSSYSAREAACLLVDLHRKSTQGAFGFTAPAHSRIQSIPVVPVTEGDAFASLCMVSYFLFSGGQGQWQAFLDSACDFSIKVLQRNHTAPYWALKSCNKSMQFIIKTSIWFDVLASVTLIRRPKFLELLRALYGFIAVDDGSPELSMMAVMGCENHIVLALAEIADLACWEDECRRTGRFSIFELVKRSQRIETILKPTNHPDHPDIDTETTRRRRLTSDVFRASSLVYLYSVISDYIRCPKITTNIAETVECLRRAGGLSTARHVVRSVVFSICICGCLTDDPQYRDYFLRRLQEQQTETVGNCARVAQLMREVWSRRERGELVDWRVVMQQSQMLLV</sequence>
<gene>
    <name evidence="4" type="ORF">CY34DRAFT_805433</name>
</gene>
<dbReference type="SUPFAM" id="SSF57701">
    <property type="entry name" value="Zn2/Cys6 DNA-binding domain"/>
    <property type="match status" value="1"/>
</dbReference>
<dbReference type="InterPro" id="IPR011009">
    <property type="entry name" value="Kinase-like_dom_sf"/>
</dbReference>
<feature type="domain" description="Protein kinase" evidence="2">
    <location>
        <begin position="121"/>
        <end position="404"/>
    </location>
</feature>
<dbReference type="Pfam" id="PF07714">
    <property type="entry name" value="PK_Tyr_Ser-Thr"/>
    <property type="match status" value="1"/>
</dbReference>
<dbReference type="CDD" id="cd00067">
    <property type="entry name" value="GAL4"/>
    <property type="match status" value="1"/>
</dbReference>
<evidence type="ECO:0000313" key="4">
    <source>
        <dbReference type="EMBL" id="KIK41998.1"/>
    </source>
</evidence>
<dbReference type="HOGENOM" id="CLU_330984_0_0_1"/>
<name>A0A0D0BFE7_9AGAM</name>
<dbReference type="PROSITE" id="PS50011">
    <property type="entry name" value="PROTEIN_KINASE_DOM"/>
    <property type="match status" value="1"/>
</dbReference>
<dbReference type="GO" id="GO:0000981">
    <property type="term" value="F:DNA-binding transcription factor activity, RNA polymerase II-specific"/>
    <property type="evidence" value="ECO:0007669"/>
    <property type="project" value="InterPro"/>
</dbReference>
<feature type="compositionally biased region" description="Polar residues" evidence="1">
    <location>
        <begin position="20"/>
        <end position="30"/>
    </location>
</feature>
<dbReference type="GO" id="GO:0004674">
    <property type="term" value="F:protein serine/threonine kinase activity"/>
    <property type="evidence" value="ECO:0007669"/>
    <property type="project" value="TreeGrafter"/>
</dbReference>
<evidence type="ECO:0000256" key="1">
    <source>
        <dbReference type="SAM" id="MobiDB-lite"/>
    </source>
</evidence>
<dbReference type="PANTHER" id="PTHR44329:SF214">
    <property type="entry name" value="PROTEIN KINASE DOMAIN-CONTAINING PROTEIN"/>
    <property type="match status" value="1"/>
</dbReference>
<dbReference type="AlphaFoldDB" id="A0A0D0BFE7"/>
<reference evidence="5" key="2">
    <citation type="submission" date="2015-01" db="EMBL/GenBank/DDBJ databases">
        <title>Evolutionary Origins and Diversification of the Mycorrhizal Mutualists.</title>
        <authorList>
            <consortium name="DOE Joint Genome Institute"/>
            <consortium name="Mycorrhizal Genomics Consortium"/>
            <person name="Kohler A."/>
            <person name="Kuo A."/>
            <person name="Nagy L.G."/>
            <person name="Floudas D."/>
            <person name="Copeland A."/>
            <person name="Barry K.W."/>
            <person name="Cichocki N."/>
            <person name="Veneault-Fourrey C."/>
            <person name="LaButti K."/>
            <person name="Lindquist E.A."/>
            <person name="Lipzen A."/>
            <person name="Lundell T."/>
            <person name="Morin E."/>
            <person name="Murat C."/>
            <person name="Riley R."/>
            <person name="Ohm R."/>
            <person name="Sun H."/>
            <person name="Tunlid A."/>
            <person name="Henrissat B."/>
            <person name="Grigoriev I.V."/>
            <person name="Hibbett D.S."/>
            <person name="Martin F."/>
        </authorList>
    </citation>
    <scope>NUCLEOTIDE SEQUENCE [LARGE SCALE GENOMIC DNA]</scope>
    <source>
        <strain evidence="5">UH-Slu-Lm8-n1</strain>
    </source>
</reference>
<dbReference type="Proteomes" id="UP000054485">
    <property type="component" value="Unassembled WGS sequence"/>
</dbReference>
<evidence type="ECO:0000313" key="5">
    <source>
        <dbReference type="Proteomes" id="UP000054485"/>
    </source>
</evidence>
<evidence type="ECO:0000259" key="2">
    <source>
        <dbReference type="PROSITE" id="PS50011"/>
    </source>
</evidence>
<dbReference type="EMBL" id="KN835251">
    <property type="protein sequence ID" value="KIK41998.1"/>
    <property type="molecule type" value="Genomic_DNA"/>
</dbReference>
<feature type="region of interest" description="Disordered" evidence="1">
    <location>
        <begin position="1"/>
        <end position="51"/>
    </location>
</feature>
<dbReference type="InterPro" id="IPR001138">
    <property type="entry name" value="Zn2Cys6_DnaBD"/>
</dbReference>
<dbReference type="InterPro" id="IPR000719">
    <property type="entry name" value="Prot_kinase_dom"/>
</dbReference>
<dbReference type="GO" id="GO:0005524">
    <property type="term" value="F:ATP binding"/>
    <property type="evidence" value="ECO:0007669"/>
    <property type="project" value="InterPro"/>
</dbReference>
<evidence type="ECO:0000259" key="3">
    <source>
        <dbReference type="PROSITE" id="PS50048"/>
    </source>
</evidence>
<dbReference type="InterPro" id="IPR051681">
    <property type="entry name" value="Ser/Thr_Kinases-Pseudokinases"/>
</dbReference>
<dbReference type="InterPro" id="IPR036864">
    <property type="entry name" value="Zn2-C6_fun-type_DNA-bd_sf"/>
</dbReference>
<keyword evidence="5" id="KW-1185">Reference proteome</keyword>
<dbReference type="InterPro" id="IPR021858">
    <property type="entry name" value="Fun_TF"/>
</dbReference>
<proteinExistence type="predicted"/>
<dbReference type="InterPro" id="IPR008266">
    <property type="entry name" value="Tyr_kinase_AS"/>
</dbReference>
<dbReference type="PANTHER" id="PTHR44329">
    <property type="entry name" value="SERINE/THREONINE-PROTEIN KINASE TNNI3K-RELATED"/>
    <property type="match status" value="1"/>
</dbReference>
<feature type="compositionally biased region" description="Basic residues" evidence="1">
    <location>
        <begin position="33"/>
        <end position="47"/>
    </location>
</feature>
<dbReference type="Gene3D" id="1.10.510.10">
    <property type="entry name" value="Transferase(Phosphotransferase) domain 1"/>
    <property type="match status" value="1"/>
</dbReference>
<dbReference type="OrthoDB" id="5213892at2759"/>
<dbReference type="InterPro" id="IPR001245">
    <property type="entry name" value="Ser-Thr/Tyr_kinase_cat_dom"/>
</dbReference>